<dbReference type="RefSeq" id="XP_042559655.1">
    <property type="nucleotide sequence ID" value="XM_042703721.1"/>
</dbReference>
<dbReference type="GO" id="GO:0006954">
    <property type="term" value="P:inflammatory response"/>
    <property type="evidence" value="ECO:0007669"/>
    <property type="project" value="UniProtKB-KW"/>
</dbReference>
<dbReference type="KEGG" id="char:105891360"/>
<protein>
    <submittedName>
        <fullName evidence="9">NACHT, LRR and PYD domains-containing protein 1 homolog</fullName>
    </submittedName>
</protein>
<dbReference type="PROSITE" id="PS50209">
    <property type="entry name" value="CARD"/>
    <property type="match status" value="1"/>
</dbReference>
<evidence type="ECO:0000256" key="2">
    <source>
        <dbReference type="ARBA" id="ARBA00022490"/>
    </source>
</evidence>
<evidence type="ECO:0000256" key="3">
    <source>
        <dbReference type="ARBA" id="ARBA00022588"/>
    </source>
</evidence>
<evidence type="ECO:0000256" key="1">
    <source>
        <dbReference type="ARBA" id="ARBA00004514"/>
    </source>
</evidence>
<keyword evidence="5" id="KW-0395">Inflammatory response</keyword>
<comment type="subcellular location">
    <subcellularLocation>
        <location evidence="1">Cytoplasm</location>
        <location evidence="1">Cytosol</location>
    </subcellularLocation>
</comment>
<dbReference type="GO" id="GO:0045087">
    <property type="term" value="P:innate immune response"/>
    <property type="evidence" value="ECO:0007669"/>
    <property type="project" value="UniProtKB-KW"/>
</dbReference>
<organism evidence="8 9">
    <name type="scientific">Clupea harengus</name>
    <name type="common">Atlantic herring</name>
    <dbReference type="NCBI Taxonomy" id="7950"/>
    <lineage>
        <taxon>Eukaryota</taxon>
        <taxon>Metazoa</taxon>
        <taxon>Chordata</taxon>
        <taxon>Craniata</taxon>
        <taxon>Vertebrata</taxon>
        <taxon>Euteleostomi</taxon>
        <taxon>Actinopterygii</taxon>
        <taxon>Neopterygii</taxon>
        <taxon>Teleostei</taxon>
        <taxon>Clupei</taxon>
        <taxon>Clupeiformes</taxon>
        <taxon>Clupeoidei</taxon>
        <taxon>Clupeidae</taxon>
        <taxon>Clupea</taxon>
    </lineage>
</organism>
<accession>A0A8M1KB03</accession>
<feature type="domain" description="CARD" evidence="6">
    <location>
        <begin position="367"/>
        <end position="448"/>
    </location>
</feature>
<dbReference type="Pfam" id="PF00619">
    <property type="entry name" value="CARD"/>
    <property type="match status" value="1"/>
</dbReference>
<dbReference type="Proteomes" id="UP000515152">
    <property type="component" value="Chromosome 25"/>
</dbReference>
<evidence type="ECO:0000259" key="6">
    <source>
        <dbReference type="PROSITE" id="PS50209"/>
    </source>
</evidence>
<keyword evidence="8" id="KW-1185">Reference proteome</keyword>
<dbReference type="GO" id="GO:0005829">
    <property type="term" value="C:cytosol"/>
    <property type="evidence" value="ECO:0007669"/>
    <property type="project" value="UniProtKB-SubCell"/>
</dbReference>
<dbReference type="AlphaFoldDB" id="A0A8M1KB03"/>
<proteinExistence type="predicted"/>
<dbReference type="InterPro" id="IPR001315">
    <property type="entry name" value="CARD"/>
</dbReference>
<evidence type="ECO:0000256" key="5">
    <source>
        <dbReference type="ARBA" id="ARBA00023198"/>
    </source>
</evidence>
<keyword evidence="4" id="KW-0391">Immunity</keyword>
<dbReference type="PANTHER" id="PTHR46985">
    <property type="entry name" value="NACHT, LRR AND PYD DOMAINS-CONTAINING PROTEIN 1"/>
    <property type="match status" value="1"/>
</dbReference>
<dbReference type="GO" id="GO:0042981">
    <property type="term" value="P:regulation of apoptotic process"/>
    <property type="evidence" value="ECO:0007669"/>
    <property type="project" value="InterPro"/>
</dbReference>
<name>A0A8M1KB03_CLUHA</name>
<dbReference type="InterPro" id="IPR025307">
    <property type="entry name" value="FIIND_dom"/>
</dbReference>
<evidence type="ECO:0000259" key="7">
    <source>
        <dbReference type="PROSITE" id="PS51830"/>
    </source>
</evidence>
<evidence type="ECO:0000256" key="4">
    <source>
        <dbReference type="ARBA" id="ARBA00022859"/>
    </source>
</evidence>
<gene>
    <name evidence="9" type="primary">LOC105891360</name>
</gene>
<dbReference type="PROSITE" id="PS51830">
    <property type="entry name" value="FIIND"/>
    <property type="match status" value="1"/>
</dbReference>
<feature type="domain" description="FIIND" evidence="7">
    <location>
        <begin position="46"/>
        <end position="319"/>
    </location>
</feature>
<sequence>MFLFFKVSNHFFIFFWSPKRLDISGGEMIYHHYGQRCCNSCADITESSHWVLMEPSVSMETGVPVYKHRSPPGSFECAVSGLRWVCTGEVTLQYHFSDPDVFRAEVAMLQYTPISSLMDIKVLSGELLEAHLPHFACLDGSTSSLSDAVRVLRGADTGITLETCELTRFHAKLLKPSFSLTEVLVKIGVPVKSHLDVLIYRTRVTPLTLLTYVVPRDASMIQAVEEDIREIQDAKKLKKHRPDMSIWMNTKFSLTSSCPADVSPPEITLKYIRPPDLFQVFIENADHCFDLELISEGQSIWKATIQSVEYGETGEVARSHKMSAAASRHSRGVFHRDASYTSKAARADEEEGKMATTSNKDQLFMIRPDLIKRISGSVLRDLLDGLQGHQAPVLSGREAEEILQSTRVLRDQVTSLIDIVYRKGEKACDIMLSMLEELDNYLYRDLVP</sequence>
<evidence type="ECO:0000313" key="9">
    <source>
        <dbReference type="RefSeq" id="XP_042559655.1"/>
    </source>
</evidence>
<reference evidence="9" key="1">
    <citation type="submission" date="2025-08" db="UniProtKB">
        <authorList>
            <consortium name="RefSeq"/>
        </authorList>
    </citation>
    <scope>IDENTIFICATION</scope>
</reference>
<dbReference type="Pfam" id="PF23679">
    <property type="entry name" value="UPA-FIIND"/>
    <property type="match status" value="1"/>
</dbReference>
<evidence type="ECO:0000313" key="8">
    <source>
        <dbReference type="Proteomes" id="UP000515152"/>
    </source>
</evidence>
<dbReference type="SMART" id="SM00114">
    <property type="entry name" value="CARD"/>
    <property type="match status" value="1"/>
</dbReference>
<dbReference type="InterPro" id="IPR051249">
    <property type="entry name" value="NLRP_Inflammasome"/>
</dbReference>
<keyword evidence="2" id="KW-0963">Cytoplasm</keyword>
<dbReference type="OrthoDB" id="8869108at2759"/>
<keyword evidence="3" id="KW-0399">Innate immunity</keyword>
<dbReference type="GeneID" id="105891360"/>
<dbReference type="Pfam" id="PF13553">
    <property type="entry name" value="FIIND"/>
    <property type="match status" value="1"/>
</dbReference>
<dbReference type="PANTHER" id="PTHR46985:SF2">
    <property type="entry name" value="APOPTOSIS-ASSOCIATED SPECK-LIKE PROTEIN CONTAINING A CARD"/>
    <property type="match status" value="1"/>
</dbReference>